<sequence length="355" mass="39337">MFKELFKKKVSQIIGLDIGTRYVKAVLFESEGDQIKVQSFACEQINGNAFTDREIRDFDAVGNALKKVKLALKTKKKDVAVAVSGSSVLSKVVFMDPDQQDFELESQIEIEADSLIPYPLEEVYMDFEEIGESKTHTGKVDVLLSAAHKDMVDSRITLLREVEFEPKVMDIEGYALGNAVREFANTEEGKASVCINIGASQLQLCVVKDDRVIYSKEHSFGMDSLIQDLSIIHTLDKQETEQQLVAGELPATWRQDTFPIFLANLNQHISRALQMYISSTHADRPEHILVCGGGANIEEIATDLENELGVSVSIFNPFANMQVSEKAAQQGFDKVAPQLAIAAGLASRSFNPCHM</sequence>
<dbReference type="Gene3D" id="3.30.420.40">
    <property type="match status" value="2"/>
</dbReference>
<proteinExistence type="predicted"/>
<dbReference type="Pfam" id="PF11104">
    <property type="entry name" value="PilM_2"/>
    <property type="match status" value="1"/>
</dbReference>
<gene>
    <name evidence="2" type="ORF">GCM10009114_29790</name>
</gene>
<evidence type="ECO:0000259" key="1">
    <source>
        <dbReference type="SMART" id="SM00842"/>
    </source>
</evidence>
<evidence type="ECO:0000313" key="3">
    <source>
        <dbReference type="Proteomes" id="UP001500359"/>
    </source>
</evidence>
<dbReference type="PANTHER" id="PTHR32432:SF3">
    <property type="entry name" value="ETHANOLAMINE UTILIZATION PROTEIN EUTJ"/>
    <property type="match status" value="1"/>
</dbReference>
<dbReference type="Gene3D" id="3.30.1490.300">
    <property type="match status" value="1"/>
</dbReference>
<dbReference type="PIRSF" id="PIRSF019169">
    <property type="entry name" value="PilM"/>
    <property type="match status" value="1"/>
</dbReference>
<comment type="caution">
    <text evidence="2">The sequence shown here is derived from an EMBL/GenBank/DDBJ whole genome shotgun (WGS) entry which is preliminary data.</text>
</comment>
<organism evidence="2 3">
    <name type="scientific">Aliiglaciecola litoralis</name>
    <dbReference type="NCBI Taxonomy" id="582857"/>
    <lineage>
        <taxon>Bacteria</taxon>
        <taxon>Pseudomonadati</taxon>
        <taxon>Pseudomonadota</taxon>
        <taxon>Gammaproteobacteria</taxon>
        <taxon>Alteromonadales</taxon>
        <taxon>Alteromonadaceae</taxon>
        <taxon>Aliiglaciecola</taxon>
    </lineage>
</organism>
<dbReference type="RefSeq" id="WP_343861365.1">
    <property type="nucleotide sequence ID" value="NZ_BAAAFD010000009.1"/>
</dbReference>
<dbReference type="InterPro" id="IPR050696">
    <property type="entry name" value="FtsA/MreB"/>
</dbReference>
<dbReference type="InterPro" id="IPR005883">
    <property type="entry name" value="PilM"/>
</dbReference>
<dbReference type="InterPro" id="IPR003494">
    <property type="entry name" value="SHS2_FtsA"/>
</dbReference>
<dbReference type="InterPro" id="IPR043129">
    <property type="entry name" value="ATPase_NBD"/>
</dbReference>
<reference evidence="3" key="1">
    <citation type="journal article" date="2019" name="Int. J. Syst. Evol. Microbiol.">
        <title>The Global Catalogue of Microorganisms (GCM) 10K type strain sequencing project: providing services to taxonomists for standard genome sequencing and annotation.</title>
        <authorList>
            <consortium name="The Broad Institute Genomics Platform"/>
            <consortium name="The Broad Institute Genome Sequencing Center for Infectious Disease"/>
            <person name="Wu L."/>
            <person name="Ma J."/>
        </authorList>
    </citation>
    <scope>NUCLEOTIDE SEQUENCE [LARGE SCALE GENOMIC DNA]</scope>
    <source>
        <strain evidence="3">JCM 15896</strain>
    </source>
</reference>
<keyword evidence="3" id="KW-1185">Reference proteome</keyword>
<feature type="domain" description="SHS2" evidence="1">
    <location>
        <begin position="13"/>
        <end position="180"/>
    </location>
</feature>
<dbReference type="EMBL" id="BAAAFD010000009">
    <property type="protein sequence ID" value="GAA0858793.1"/>
    <property type="molecule type" value="Genomic_DNA"/>
</dbReference>
<protein>
    <submittedName>
        <fullName evidence="2">Pilus assembly protein PilM</fullName>
    </submittedName>
</protein>
<dbReference type="SUPFAM" id="SSF53067">
    <property type="entry name" value="Actin-like ATPase domain"/>
    <property type="match status" value="2"/>
</dbReference>
<dbReference type="NCBIfam" id="TIGR01175">
    <property type="entry name" value="pilM"/>
    <property type="match status" value="1"/>
</dbReference>
<dbReference type="Proteomes" id="UP001500359">
    <property type="component" value="Unassembled WGS sequence"/>
</dbReference>
<dbReference type="PANTHER" id="PTHR32432">
    <property type="entry name" value="CELL DIVISION PROTEIN FTSA-RELATED"/>
    <property type="match status" value="1"/>
</dbReference>
<name>A0ABP3WZ68_9ALTE</name>
<dbReference type="SMART" id="SM00842">
    <property type="entry name" value="FtsA"/>
    <property type="match status" value="1"/>
</dbReference>
<dbReference type="CDD" id="cd24049">
    <property type="entry name" value="ASKHA_NBD_PilM"/>
    <property type="match status" value="1"/>
</dbReference>
<evidence type="ECO:0000313" key="2">
    <source>
        <dbReference type="EMBL" id="GAA0858793.1"/>
    </source>
</evidence>
<accession>A0ABP3WZ68</accession>